<keyword evidence="1" id="KW-1133">Transmembrane helix</keyword>
<reference evidence="2 3" key="1">
    <citation type="submission" date="2018-03" db="EMBL/GenBank/DDBJ databases">
        <authorList>
            <person name="Zack K.M."/>
            <person name="Garlena R.A."/>
            <person name="Russell D.A."/>
            <person name="Pope W.H."/>
            <person name="Jacobs-Sera D."/>
            <person name="Hatfull G.F."/>
        </authorList>
    </citation>
    <scope>NUCLEOTIDE SEQUENCE [LARGE SCALE GENOMIC DNA]</scope>
</reference>
<dbReference type="RefSeq" id="YP_009801508.1">
    <property type="nucleotide sequence ID" value="NC_047972.1"/>
</dbReference>
<keyword evidence="1" id="KW-0812">Transmembrane</keyword>
<keyword evidence="1" id="KW-0472">Membrane</keyword>
<evidence type="ECO:0000256" key="1">
    <source>
        <dbReference type="SAM" id="Phobius"/>
    </source>
</evidence>
<dbReference type="EMBL" id="MH153799">
    <property type="protein sequence ID" value="AWN03213.1"/>
    <property type="molecule type" value="Genomic_DNA"/>
</dbReference>
<dbReference type="KEGG" id="vg:54992025"/>
<feature type="transmembrane region" description="Helical" evidence="1">
    <location>
        <begin position="87"/>
        <end position="109"/>
    </location>
</feature>
<evidence type="ECO:0000313" key="2">
    <source>
        <dbReference type="EMBL" id="AWN03213.1"/>
    </source>
</evidence>
<evidence type="ECO:0000313" key="3">
    <source>
        <dbReference type="Proteomes" id="UP000246517"/>
    </source>
</evidence>
<feature type="transmembrane region" description="Helical" evidence="1">
    <location>
        <begin position="32"/>
        <end position="49"/>
    </location>
</feature>
<protein>
    <submittedName>
        <fullName evidence="2">Uncharacterized protein</fullName>
    </submittedName>
</protein>
<keyword evidence="3" id="KW-1185">Reference proteome</keyword>
<organism evidence="2 3">
    <name type="scientific">Microbacterium phage Appa</name>
    <dbReference type="NCBI Taxonomy" id="2182350"/>
    <lineage>
        <taxon>Viruses</taxon>
        <taxon>Duplodnaviria</taxon>
        <taxon>Heunggongvirae</taxon>
        <taxon>Uroviricota</taxon>
        <taxon>Caudoviricetes</taxon>
        <taxon>Appavirus</taxon>
        <taxon>Appavirus appa</taxon>
    </lineage>
</organism>
<feature type="transmembrane region" description="Helical" evidence="1">
    <location>
        <begin position="115"/>
        <end position="135"/>
    </location>
</feature>
<dbReference type="GeneID" id="54992025"/>
<name>A0A2U8UHV9_9CAUD</name>
<gene>
    <name evidence="2" type="primary">31</name>
    <name evidence="2" type="ORF">PBI_APPA_31</name>
</gene>
<dbReference type="Proteomes" id="UP000246517">
    <property type="component" value="Segment"/>
</dbReference>
<proteinExistence type="predicted"/>
<feature type="transmembrane region" description="Helical" evidence="1">
    <location>
        <begin position="55"/>
        <end position="75"/>
    </location>
</feature>
<sequence>MRGLGIMWEKIKGAARRFGAWFDAERRQKTQAAIAAVAPLLIMFGLVTQSAVDQYAIIVGATLAAVGPLVSLVNLTRTEFASWLITGARGVLYGAAAVIVPALAALGYVTDEQQTTVLALLSNSLTVISAVVAIFTSARQEKVEVAQTAADVAVVGILSSPLPSQISELDRAATRLGLDPTEVTREAYRRSTE</sequence>
<accession>A0A2U8UHV9</accession>